<dbReference type="InterPro" id="IPR014048">
    <property type="entry name" value="MethylDNA_cys_MeTrfase_DNA-bd"/>
</dbReference>
<dbReference type="EC" id="2.1.1.63" evidence="3"/>
<comment type="caution">
    <text evidence="14">The sequence shown here is derived from an EMBL/GenBank/DDBJ whole genome shotgun (WGS) entry which is preliminary data.</text>
</comment>
<gene>
    <name evidence="14" type="ORF">EZS28_023809</name>
</gene>
<reference evidence="14 15" key="1">
    <citation type="submission" date="2019-03" db="EMBL/GenBank/DDBJ databases">
        <title>Single cell metagenomics reveals metabolic interactions within the superorganism composed of flagellate Streblomastix strix and complex community of Bacteroidetes bacteria on its surface.</title>
        <authorList>
            <person name="Treitli S.C."/>
            <person name="Kolisko M."/>
            <person name="Husnik F."/>
            <person name="Keeling P."/>
            <person name="Hampl V."/>
        </authorList>
    </citation>
    <scope>NUCLEOTIDE SEQUENCE [LARGE SCALE GENOMIC DNA]</scope>
    <source>
        <strain evidence="14">ST1C</strain>
    </source>
</reference>
<evidence type="ECO:0000256" key="10">
    <source>
        <dbReference type="ARBA" id="ARBA00031621"/>
    </source>
</evidence>
<comment type="catalytic activity">
    <reaction evidence="11">
        <text>a 6-O-methyl-2'-deoxyguanosine in DNA + L-cysteinyl-[protein] = S-methyl-L-cysteinyl-[protein] + a 2'-deoxyguanosine in DNA</text>
        <dbReference type="Rhea" id="RHEA:24000"/>
        <dbReference type="Rhea" id="RHEA-COMP:10131"/>
        <dbReference type="Rhea" id="RHEA-COMP:10132"/>
        <dbReference type="Rhea" id="RHEA-COMP:11367"/>
        <dbReference type="Rhea" id="RHEA-COMP:11368"/>
        <dbReference type="ChEBI" id="CHEBI:29950"/>
        <dbReference type="ChEBI" id="CHEBI:82612"/>
        <dbReference type="ChEBI" id="CHEBI:85445"/>
        <dbReference type="ChEBI" id="CHEBI:85448"/>
        <dbReference type="EC" id="2.1.1.63"/>
    </reaction>
</comment>
<evidence type="ECO:0000256" key="11">
    <source>
        <dbReference type="ARBA" id="ARBA00049348"/>
    </source>
</evidence>
<dbReference type="Gene3D" id="1.10.10.10">
    <property type="entry name" value="Winged helix-like DNA-binding domain superfamily/Winged helix DNA-binding domain"/>
    <property type="match status" value="1"/>
</dbReference>
<evidence type="ECO:0000256" key="8">
    <source>
        <dbReference type="ARBA" id="ARBA00023204"/>
    </source>
</evidence>
<dbReference type="SUPFAM" id="SSF46767">
    <property type="entry name" value="Methylated DNA-protein cysteine methyltransferase, C-terminal domain"/>
    <property type="match status" value="1"/>
</dbReference>
<dbReference type="NCBIfam" id="TIGR00589">
    <property type="entry name" value="ogt"/>
    <property type="match status" value="1"/>
</dbReference>
<evidence type="ECO:0000256" key="2">
    <source>
        <dbReference type="ARBA" id="ARBA00008711"/>
    </source>
</evidence>
<dbReference type="GO" id="GO:0006281">
    <property type="term" value="P:DNA repair"/>
    <property type="evidence" value="ECO:0007669"/>
    <property type="project" value="UniProtKB-KW"/>
</dbReference>
<dbReference type="GO" id="GO:0003908">
    <property type="term" value="F:methylated-DNA-[protein]-cysteine S-methyltransferase activity"/>
    <property type="evidence" value="ECO:0007669"/>
    <property type="project" value="UniProtKB-EC"/>
</dbReference>
<evidence type="ECO:0000256" key="12">
    <source>
        <dbReference type="SAM" id="MobiDB-lite"/>
    </source>
</evidence>
<comment type="catalytic activity">
    <reaction evidence="1">
        <text>a 4-O-methyl-thymidine in DNA + L-cysteinyl-[protein] = a thymidine in DNA + S-methyl-L-cysteinyl-[protein]</text>
        <dbReference type="Rhea" id="RHEA:53428"/>
        <dbReference type="Rhea" id="RHEA-COMP:10131"/>
        <dbReference type="Rhea" id="RHEA-COMP:10132"/>
        <dbReference type="Rhea" id="RHEA-COMP:13555"/>
        <dbReference type="Rhea" id="RHEA-COMP:13556"/>
        <dbReference type="ChEBI" id="CHEBI:29950"/>
        <dbReference type="ChEBI" id="CHEBI:82612"/>
        <dbReference type="ChEBI" id="CHEBI:137386"/>
        <dbReference type="ChEBI" id="CHEBI:137387"/>
        <dbReference type="EC" id="2.1.1.63"/>
    </reaction>
</comment>
<evidence type="ECO:0000313" key="14">
    <source>
        <dbReference type="EMBL" id="KAA6380665.1"/>
    </source>
</evidence>
<feature type="region of interest" description="Disordered" evidence="12">
    <location>
        <begin position="106"/>
        <end position="126"/>
    </location>
</feature>
<dbReference type="PANTHER" id="PTHR10815">
    <property type="entry name" value="METHYLATED-DNA--PROTEIN-CYSTEINE METHYLTRANSFERASE"/>
    <property type="match status" value="1"/>
</dbReference>
<evidence type="ECO:0000256" key="9">
    <source>
        <dbReference type="ARBA" id="ARBA00030795"/>
    </source>
</evidence>
<dbReference type="PANTHER" id="PTHR10815:SF13">
    <property type="entry name" value="METHYLATED-DNA--PROTEIN-CYSTEINE METHYLTRANSFERASE"/>
    <property type="match status" value="1"/>
</dbReference>
<feature type="compositionally biased region" description="Acidic residues" evidence="12">
    <location>
        <begin position="113"/>
        <end position="126"/>
    </location>
</feature>
<evidence type="ECO:0000256" key="1">
    <source>
        <dbReference type="ARBA" id="ARBA00001286"/>
    </source>
</evidence>
<dbReference type="Proteomes" id="UP000324800">
    <property type="component" value="Unassembled WGS sequence"/>
</dbReference>
<evidence type="ECO:0000259" key="13">
    <source>
        <dbReference type="Pfam" id="PF01035"/>
    </source>
</evidence>
<evidence type="ECO:0000256" key="7">
    <source>
        <dbReference type="ARBA" id="ARBA00022763"/>
    </source>
</evidence>
<keyword evidence="8" id="KW-0234">DNA repair</keyword>
<evidence type="ECO:0000256" key="5">
    <source>
        <dbReference type="ARBA" id="ARBA00022603"/>
    </source>
</evidence>
<dbReference type="Pfam" id="PF01035">
    <property type="entry name" value="DNA_binding_1"/>
    <property type="match status" value="1"/>
</dbReference>
<dbReference type="CDD" id="cd06445">
    <property type="entry name" value="ATase"/>
    <property type="match status" value="1"/>
</dbReference>
<keyword evidence="6" id="KW-0808">Transferase</keyword>
<dbReference type="EMBL" id="SNRW01007772">
    <property type="protein sequence ID" value="KAA6380665.1"/>
    <property type="molecule type" value="Genomic_DNA"/>
</dbReference>
<evidence type="ECO:0000313" key="15">
    <source>
        <dbReference type="Proteomes" id="UP000324800"/>
    </source>
</evidence>
<evidence type="ECO:0000256" key="3">
    <source>
        <dbReference type="ARBA" id="ARBA00011918"/>
    </source>
</evidence>
<feature type="domain" description="Methylated-DNA-[protein]-cysteine S-methyltransferase DNA binding" evidence="13">
    <location>
        <begin position="4"/>
        <end position="80"/>
    </location>
</feature>
<organism evidence="14 15">
    <name type="scientific">Streblomastix strix</name>
    <dbReference type="NCBI Taxonomy" id="222440"/>
    <lineage>
        <taxon>Eukaryota</taxon>
        <taxon>Metamonada</taxon>
        <taxon>Preaxostyla</taxon>
        <taxon>Oxymonadida</taxon>
        <taxon>Streblomastigidae</taxon>
        <taxon>Streblomastix</taxon>
    </lineage>
</organism>
<accession>A0A5J4VDV5</accession>
<comment type="similarity">
    <text evidence="2">Belongs to the MGMT family.</text>
</comment>
<keyword evidence="5" id="KW-0489">Methyltransferase</keyword>
<dbReference type="GO" id="GO:0032259">
    <property type="term" value="P:methylation"/>
    <property type="evidence" value="ECO:0007669"/>
    <property type="project" value="UniProtKB-KW"/>
</dbReference>
<evidence type="ECO:0000256" key="4">
    <source>
        <dbReference type="ARBA" id="ARBA00015377"/>
    </source>
</evidence>
<protein>
    <recommendedName>
        <fullName evidence="4">Methylated-DNA--protein-cysteine methyltransferase</fullName>
        <ecNumber evidence="3">2.1.1.63</ecNumber>
    </recommendedName>
    <alternativeName>
        <fullName evidence="9">6-O-methylguanine-DNA methyltransferase</fullName>
    </alternativeName>
    <alternativeName>
        <fullName evidence="10">O-6-methylguanine-DNA-alkyltransferase</fullName>
    </alternativeName>
</protein>
<proteinExistence type="inferred from homology"/>
<keyword evidence="7" id="KW-0227">DNA damage</keyword>
<dbReference type="InterPro" id="IPR036388">
    <property type="entry name" value="WH-like_DNA-bd_sf"/>
</dbReference>
<dbReference type="InterPro" id="IPR001497">
    <property type="entry name" value="MethylDNA_cys_MeTrfase_AS"/>
</dbReference>
<name>A0A5J4VDV5_9EUKA</name>
<dbReference type="OrthoDB" id="1907495at2759"/>
<dbReference type="PROSITE" id="PS00374">
    <property type="entry name" value="MGMT"/>
    <property type="match status" value="1"/>
</dbReference>
<sequence length="167" mass="18743">MYMMLLIPQGKVTNCTTLAQHIGCSSPRAVADALQINPFPASIVPCHRVITSNNTLGGYRGKTKIHSLRQKLQLLINEKVQFTDPPQHIKKPASFNSLQNNISSSTSTSVVDVDVEGGTDDEDDQMESYADAQENERERLFNLQLKNPVLYLFQFPERDNTYSLSKQ</sequence>
<dbReference type="InterPro" id="IPR036217">
    <property type="entry name" value="MethylDNA_cys_MeTrfase_DNAb"/>
</dbReference>
<dbReference type="AlphaFoldDB" id="A0A5J4VDV5"/>
<evidence type="ECO:0000256" key="6">
    <source>
        <dbReference type="ARBA" id="ARBA00022679"/>
    </source>
</evidence>